<protein>
    <recommendedName>
        <fullName evidence="7">Dihydrolipoamide acetyltransferase component of pyruvate dehydrogenase complex</fullName>
        <ecNumber evidence="7">2.3.1.-</ecNumber>
    </recommendedName>
</protein>
<dbReference type="InterPro" id="IPR003016">
    <property type="entry name" value="2-oxoA_DH_lipoyl-BS"/>
</dbReference>
<dbReference type="PROSITE" id="PS50968">
    <property type="entry name" value="BIOTINYL_LIPOYL"/>
    <property type="match status" value="1"/>
</dbReference>
<evidence type="ECO:0000256" key="3">
    <source>
        <dbReference type="ARBA" id="ARBA00011484"/>
    </source>
</evidence>
<dbReference type="Pfam" id="PF00198">
    <property type="entry name" value="2-oxoacid_dh"/>
    <property type="match status" value="1"/>
</dbReference>
<dbReference type="InterPro" id="IPR004167">
    <property type="entry name" value="PSBD"/>
</dbReference>
<dbReference type="EC" id="2.3.1.-" evidence="7"/>
<keyword evidence="6 7" id="KW-0012">Acyltransferase</keyword>
<feature type="domain" description="Lipoyl-binding" evidence="9">
    <location>
        <begin position="1"/>
        <end position="76"/>
    </location>
</feature>
<reference evidence="11 12" key="1">
    <citation type="submission" date="2022-10" db="EMBL/GenBank/DDBJ databases">
        <title>Defluviimonas sp. nov., isolated from ocean surface water.</title>
        <authorList>
            <person name="He W."/>
            <person name="Wang L."/>
            <person name="Zhang D.-F."/>
        </authorList>
    </citation>
    <scope>NUCLEOTIDE SEQUENCE [LARGE SCALE GENOMIC DNA]</scope>
    <source>
        <strain evidence="11 12">WL0075</strain>
    </source>
</reference>
<dbReference type="PANTHER" id="PTHR43178">
    <property type="entry name" value="DIHYDROLIPOAMIDE ACETYLTRANSFERASE COMPONENT OF PYRUVATE DEHYDROGENASE COMPLEX"/>
    <property type="match status" value="1"/>
</dbReference>
<dbReference type="Proteomes" id="UP001652503">
    <property type="component" value="Unassembled WGS sequence"/>
</dbReference>
<comment type="subunit">
    <text evidence="3">Forms a 24-polypeptide structural core with octahedral symmetry.</text>
</comment>
<proteinExistence type="inferred from homology"/>
<evidence type="ECO:0000259" key="10">
    <source>
        <dbReference type="PROSITE" id="PS51826"/>
    </source>
</evidence>
<dbReference type="InterPro" id="IPR011053">
    <property type="entry name" value="Single_hybrid_motif"/>
</dbReference>
<evidence type="ECO:0000259" key="9">
    <source>
        <dbReference type="PROSITE" id="PS50968"/>
    </source>
</evidence>
<dbReference type="InterPro" id="IPR001078">
    <property type="entry name" value="2-oxoacid_DH_actylTfrase"/>
</dbReference>
<dbReference type="Gene3D" id="4.10.320.10">
    <property type="entry name" value="E3-binding domain"/>
    <property type="match status" value="1"/>
</dbReference>
<dbReference type="Gene3D" id="3.30.559.10">
    <property type="entry name" value="Chloramphenicol acetyltransferase-like domain"/>
    <property type="match status" value="1"/>
</dbReference>
<comment type="caution">
    <text evidence="11">The sequence shown here is derived from an EMBL/GenBank/DDBJ whole genome shotgun (WGS) entry which is preliminary data.</text>
</comment>
<feature type="compositionally biased region" description="Pro residues" evidence="8">
    <location>
        <begin position="83"/>
        <end position="124"/>
    </location>
</feature>
<feature type="domain" description="Peripheral subunit-binding (PSBD)" evidence="10">
    <location>
        <begin position="132"/>
        <end position="168"/>
    </location>
</feature>
<evidence type="ECO:0000256" key="1">
    <source>
        <dbReference type="ARBA" id="ARBA00001938"/>
    </source>
</evidence>
<organism evidence="11 12">
    <name type="scientific">Albidovulum sediminicola</name>
    <dbReference type="NCBI Taxonomy" id="2984331"/>
    <lineage>
        <taxon>Bacteria</taxon>
        <taxon>Pseudomonadati</taxon>
        <taxon>Pseudomonadota</taxon>
        <taxon>Alphaproteobacteria</taxon>
        <taxon>Rhodobacterales</taxon>
        <taxon>Paracoccaceae</taxon>
        <taxon>Albidovulum</taxon>
    </lineage>
</organism>
<dbReference type="PROSITE" id="PS51826">
    <property type="entry name" value="PSBD"/>
    <property type="match status" value="1"/>
</dbReference>
<dbReference type="Gene3D" id="2.40.50.100">
    <property type="match status" value="1"/>
</dbReference>
<dbReference type="PANTHER" id="PTHR43178:SF5">
    <property type="entry name" value="LIPOAMIDE ACYLTRANSFERASE COMPONENT OF BRANCHED-CHAIN ALPHA-KETO ACID DEHYDROGENASE COMPLEX, MITOCHONDRIAL"/>
    <property type="match status" value="1"/>
</dbReference>
<evidence type="ECO:0000256" key="4">
    <source>
        <dbReference type="ARBA" id="ARBA00022679"/>
    </source>
</evidence>
<gene>
    <name evidence="11" type="ORF">OE647_09975</name>
</gene>
<feature type="region of interest" description="Disordered" evidence="8">
    <location>
        <begin position="79"/>
        <end position="140"/>
    </location>
</feature>
<keyword evidence="4 7" id="KW-0808">Transferase</keyword>
<dbReference type="EMBL" id="JAOWLA010000008">
    <property type="protein sequence ID" value="MCV2865061.1"/>
    <property type="molecule type" value="Genomic_DNA"/>
</dbReference>
<keyword evidence="12" id="KW-1185">Reference proteome</keyword>
<keyword evidence="5 7" id="KW-0450">Lipoyl</keyword>
<evidence type="ECO:0000256" key="6">
    <source>
        <dbReference type="ARBA" id="ARBA00023315"/>
    </source>
</evidence>
<dbReference type="SUPFAM" id="SSF52777">
    <property type="entry name" value="CoA-dependent acyltransferases"/>
    <property type="match status" value="1"/>
</dbReference>
<dbReference type="SUPFAM" id="SSF51230">
    <property type="entry name" value="Single hybrid motif"/>
    <property type="match status" value="1"/>
</dbReference>
<dbReference type="RefSeq" id="WP_263721580.1">
    <property type="nucleotide sequence ID" value="NZ_JAOWLA010000008.1"/>
</dbReference>
<comment type="similarity">
    <text evidence="2 7">Belongs to the 2-oxoacid dehydrogenase family.</text>
</comment>
<evidence type="ECO:0000256" key="8">
    <source>
        <dbReference type="SAM" id="MobiDB-lite"/>
    </source>
</evidence>
<dbReference type="InterPro" id="IPR036625">
    <property type="entry name" value="E3-bd_dom_sf"/>
</dbReference>
<evidence type="ECO:0000256" key="7">
    <source>
        <dbReference type="RuleBase" id="RU003423"/>
    </source>
</evidence>
<comment type="cofactor">
    <cofactor evidence="1 7">
        <name>(R)-lipoate</name>
        <dbReference type="ChEBI" id="CHEBI:83088"/>
    </cofactor>
</comment>
<dbReference type="Pfam" id="PF02817">
    <property type="entry name" value="E3_binding"/>
    <property type="match status" value="1"/>
</dbReference>
<evidence type="ECO:0000256" key="2">
    <source>
        <dbReference type="ARBA" id="ARBA00007317"/>
    </source>
</evidence>
<dbReference type="CDD" id="cd06849">
    <property type="entry name" value="lipoyl_domain"/>
    <property type="match status" value="1"/>
</dbReference>
<dbReference type="Pfam" id="PF00364">
    <property type="entry name" value="Biotin_lipoyl"/>
    <property type="match status" value="1"/>
</dbReference>
<evidence type="ECO:0000313" key="12">
    <source>
        <dbReference type="Proteomes" id="UP001652503"/>
    </source>
</evidence>
<sequence>MSAFLMPSLGADMEAGTLIEQLVPTGGEVHRGDIIAVVETQKGAIEIEVFQDGRLEGWLVGVGQKVPVGTPLAMIRAAGEPEAPQPQDPAPEPPAPEVPPPAEPGPPSTEPEVPPPDIPSPEQPYPELRRPRASPAARRLAARRGIDLSRLAPRRDGTIRLADVDAAAGAPPAPDMRQAIAAAMARSKREIPHYYLSHQLDVTAVLDFVAQRNADRPPEARLVPAALYLRAMARALDKYPEFAGHYIGGRFRPAGGAHIGLAINLRGRGLVAPAIFDVDRSDIDAVMAAVRDLVQRARAGRFRARELSDATITLTSLGERGVDGLFGIIYPPQVAIVGIGTPAPRPCVVAGQVVARTMATLTLAADHRVSDGHRGALFLRAIDTHLQQPEAL</sequence>
<dbReference type="PROSITE" id="PS00189">
    <property type="entry name" value="LIPOYL"/>
    <property type="match status" value="1"/>
</dbReference>
<dbReference type="InterPro" id="IPR000089">
    <property type="entry name" value="Biotin_lipoyl"/>
</dbReference>
<name>A0ABT2Z1R5_9RHOB</name>
<dbReference type="InterPro" id="IPR023213">
    <property type="entry name" value="CAT-like_dom_sf"/>
</dbReference>
<evidence type="ECO:0000313" key="11">
    <source>
        <dbReference type="EMBL" id="MCV2865061.1"/>
    </source>
</evidence>
<dbReference type="InterPro" id="IPR050743">
    <property type="entry name" value="2-oxoacid_DH_E2_comp"/>
</dbReference>
<evidence type="ECO:0000256" key="5">
    <source>
        <dbReference type="ARBA" id="ARBA00022823"/>
    </source>
</evidence>
<accession>A0ABT2Z1R5</accession>